<gene>
    <name evidence="2" type="ORF">AMORRO_LOCUS5724</name>
</gene>
<organism evidence="2 3">
    <name type="scientific">Acaulospora morrowiae</name>
    <dbReference type="NCBI Taxonomy" id="94023"/>
    <lineage>
        <taxon>Eukaryota</taxon>
        <taxon>Fungi</taxon>
        <taxon>Fungi incertae sedis</taxon>
        <taxon>Mucoromycota</taxon>
        <taxon>Glomeromycotina</taxon>
        <taxon>Glomeromycetes</taxon>
        <taxon>Diversisporales</taxon>
        <taxon>Acaulosporaceae</taxon>
        <taxon>Acaulospora</taxon>
    </lineage>
</organism>
<dbReference type="InterPro" id="IPR036629">
    <property type="entry name" value="YjbJ_sf"/>
</dbReference>
<keyword evidence="3" id="KW-1185">Reference proteome</keyword>
<feature type="region of interest" description="Disordered" evidence="1">
    <location>
        <begin position="1"/>
        <end position="23"/>
    </location>
</feature>
<comment type="caution">
    <text evidence="2">The sequence shown here is derived from an EMBL/GenBank/DDBJ whole genome shotgun (WGS) entry which is preliminary data.</text>
</comment>
<name>A0A9N9B3L3_9GLOM</name>
<feature type="region of interest" description="Disordered" evidence="1">
    <location>
        <begin position="39"/>
        <end position="60"/>
    </location>
</feature>
<sequence length="125" mass="13907">MDRKSDNAISNEKSNEDGSRLSQFGGLVTSALESVGIVEKERGEVSSHESRAKPNEEVVKRYENPSSIHGNKDTTVGFIKEKIGTIIGNEEIEESGKRQQARGTHEIVNAKLKENNQDDIYDDNF</sequence>
<dbReference type="SUPFAM" id="SSF69047">
    <property type="entry name" value="Hypothetical protein YjbJ"/>
    <property type="match status" value="1"/>
</dbReference>
<dbReference type="AlphaFoldDB" id="A0A9N9B3L3"/>
<protein>
    <submittedName>
        <fullName evidence="2">15925_t:CDS:1</fullName>
    </submittedName>
</protein>
<proteinExistence type="predicted"/>
<evidence type="ECO:0000313" key="2">
    <source>
        <dbReference type="EMBL" id="CAG8554410.1"/>
    </source>
</evidence>
<accession>A0A9N9B3L3</accession>
<dbReference type="EMBL" id="CAJVPV010003556">
    <property type="protein sequence ID" value="CAG8554410.1"/>
    <property type="molecule type" value="Genomic_DNA"/>
</dbReference>
<dbReference type="Proteomes" id="UP000789342">
    <property type="component" value="Unassembled WGS sequence"/>
</dbReference>
<evidence type="ECO:0000313" key="3">
    <source>
        <dbReference type="Proteomes" id="UP000789342"/>
    </source>
</evidence>
<reference evidence="2" key="1">
    <citation type="submission" date="2021-06" db="EMBL/GenBank/DDBJ databases">
        <authorList>
            <person name="Kallberg Y."/>
            <person name="Tangrot J."/>
            <person name="Rosling A."/>
        </authorList>
    </citation>
    <scope>NUCLEOTIDE SEQUENCE</scope>
    <source>
        <strain evidence="2">CL551</strain>
    </source>
</reference>
<evidence type="ECO:0000256" key="1">
    <source>
        <dbReference type="SAM" id="MobiDB-lite"/>
    </source>
</evidence>